<evidence type="ECO:0000256" key="5">
    <source>
        <dbReference type="ARBA" id="ARBA00022683"/>
    </source>
</evidence>
<organism evidence="8 9">
    <name type="scientific">Erysipelothrix larvae</name>
    <dbReference type="NCBI Taxonomy" id="1514105"/>
    <lineage>
        <taxon>Bacteria</taxon>
        <taxon>Bacillati</taxon>
        <taxon>Bacillota</taxon>
        <taxon>Erysipelotrichia</taxon>
        <taxon>Erysipelotrichales</taxon>
        <taxon>Erysipelotrichaceae</taxon>
        <taxon>Erysipelothrix</taxon>
    </lineage>
</organism>
<evidence type="ECO:0000256" key="1">
    <source>
        <dbReference type="ARBA" id="ARBA00004496"/>
    </source>
</evidence>
<dbReference type="GO" id="GO:0009401">
    <property type="term" value="P:phosphoenolpyruvate-dependent sugar phosphotransferase system"/>
    <property type="evidence" value="ECO:0007669"/>
    <property type="project" value="UniProtKB-KW"/>
</dbReference>
<comment type="subcellular location">
    <subcellularLocation>
        <location evidence="1">Cytoplasm</location>
    </subcellularLocation>
</comment>
<dbReference type="NCBIfam" id="TIGR00830">
    <property type="entry name" value="PTBA"/>
    <property type="match status" value="1"/>
</dbReference>
<keyword evidence="6" id="KW-0418">Kinase</keyword>
<evidence type="ECO:0000256" key="2">
    <source>
        <dbReference type="ARBA" id="ARBA00022448"/>
    </source>
</evidence>
<sequence length="158" mass="16993">MFNFGKKKKLELYAPITGKAVALENVPDPVFAQKMMGEGIAFEPQTNIYVAPADGKITMIAPTKHAFGLTLNDGTEILVHIGMDTVNLNGEGFEVLVKQDASVKKGTPIIKADLELFRSKGIPTITPLIVLNKTDIEIVTSVIGESVTPDTLVITQKG</sequence>
<dbReference type="GO" id="GO:0005737">
    <property type="term" value="C:cytoplasm"/>
    <property type="evidence" value="ECO:0007669"/>
    <property type="project" value="UniProtKB-SubCell"/>
</dbReference>
<dbReference type="OrthoDB" id="92465at2"/>
<dbReference type="AlphaFoldDB" id="A0A120JTY2"/>
<keyword evidence="9" id="KW-1185">Reference proteome</keyword>
<evidence type="ECO:0000313" key="9">
    <source>
        <dbReference type="Proteomes" id="UP000063781"/>
    </source>
</evidence>
<reference evidence="8 9" key="1">
    <citation type="submission" date="2015-10" db="EMBL/GenBank/DDBJ databases">
        <title>Erysipelothrix larvae sp. LV19 isolated from the larval gut of the rhinoceros beetle, Trypoxylus dichotomus.</title>
        <authorList>
            <person name="Lim S."/>
            <person name="Kim B.-C."/>
        </authorList>
    </citation>
    <scope>NUCLEOTIDE SEQUENCE [LARGE SCALE GENOMIC DNA]</scope>
    <source>
        <strain evidence="8 9">LV19</strain>
    </source>
</reference>
<accession>A0A120JTY2</accession>
<feature type="domain" description="PTS EIIA type-1" evidence="7">
    <location>
        <begin position="28"/>
        <end position="132"/>
    </location>
</feature>
<evidence type="ECO:0000256" key="6">
    <source>
        <dbReference type="ARBA" id="ARBA00022777"/>
    </source>
</evidence>
<dbReference type="EMBL" id="CP013213">
    <property type="protein sequence ID" value="AMC94320.1"/>
    <property type="molecule type" value="Genomic_DNA"/>
</dbReference>
<evidence type="ECO:0000259" key="7">
    <source>
        <dbReference type="PROSITE" id="PS51093"/>
    </source>
</evidence>
<dbReference type="PANTHER" id="PTHR45008:SF1">
    <property type="entry name" value="PTS SYSTEM GLUCOSE-SPECIFIC EIIA COMPONENT"/>
    <property type="match status" value="1"/>
</dbReference>
<dbReference type="Proteomes" id="UP000063781">
    <property type="component" value="Chromosome"/>
</dbReference>
<name>A0A120JTY2_9FIRM</name>
<dbReference type="Pfam" id="PF00358">
    <property type="entry name" value="PTS_EIIA_1"/>
    <property type="match status" value="1"/>
</dbReference>
<gene>
    <name evidence="8" type="ORF">AOC36_10150</name>
</gene>
<dbReference type="GO" id="GO:0016301">
    <property type="term" value="F:kinase activity"/>
    <property type="evidence" value="ECO:0007669"/>
    <property type="project" value="UniProtKB-KW"/>
</dbReference>
<keyword evidence="3 8" id="KW-0762">Sugar transport</keyword>
<dbReference type="SUPFAM" id="SSF51261">
    <property type="entry name" value="Duplicated hybrid motif"/>
    <property type="match status" value="1"/>
</dbReference>
<keyword evidence="2" id="KW-0813">Transport</keyword>
<proteinExistence type="predicted"/>
<dbReference type="PROSITE" id="PS00371">
    <property type="entry name" value="PTS_EIIA_TYPE_1_HIS"/>
    <property type="match status" value="1"/>
</dbReference>
<keyword evidence="4" id="KW-0808">Transferase</keyword>
<dbReference type="KEGG" id="erl:AOC36_10150"/>
<protein>
    <submittedName>
        <fullName evidence="8">PTS glucose transporter subunit IIA</fullName>
    </submittedName>
</protein>
<dbReference type="Gene3D" id="2.70.70.10">
    <property type="entry name" value="Glucose Permease (Domain IIA)"/>
    <property type="match status" value="1"/>
</dbReference>
<dbReference type="RefSeq" id="WP_067633914.1">
    <property type="nucleotide sequence ID" value="NZ_CP013213.1"/>
</dbReference>
<dbReference type="InterPro" id="IPR011055">
    <property type="entry name" value="Dup_hybrid_motif"/>
</dbReference>
<evidence type="ECO:0000256" key="4">
    <source>
        <dbReference type="ARBA" id="ARBA00022679"/>
    </source>
</evidence>
<dbReference type="InterPro" id="IPR001127">
    <property type="entry name" value="PTS_EIIA_1_perm"/>
</dbReference>
<evidence type="ECO:0000313" key="8">
    <source>
        <dbReference type="EMBL" id="AMC94320.1"/>
    </source>
</evidence>
<evidence type="ECO:0000256" key="3">
    <source>
        <dbReference type="ARBA" id="ARBA00022597"/>
    </source>
</evidence>
<dbReference type="PROSITE" id="PS51093">
    <property type="entry name" value="PTS_EIIA_TYPE_1"/>
    <property type="match status" value="1"/>
</dbReference>
<dbReference type="STRING" id="1514105.AOC36_10150"/>
<dbReference type="InterPro" id="IPR050890">
    <property type="entry name" value="PTS_EIIA_component"/>
</dbReference>
<dbReference type="PANTHER" id="PTHR45008">
    <property type="entry name" value="PTS SYSTEM GLUCOSE-SPECIFIC EIIA COMPONENT"/>
    <property type="match status" value="1"/>
</dbReference>
<keyword evidence="5" id="KW-0598">Phosphotransferase system</keyword>
<dbReference type="FunFam" id="2.70.70.10:FF:000001">
    <property type="entry name" value="PTS system glucose-specific IIA component"/>
    <property type="match status" value="1"/>
</dbReference>